<dbReference type="AlphaFoldDB" id="A0AAF0CBX0"/>
<keyword evidence="2" id="KW-0597">Phosphoprotein</keyword>
<dbReference type="GO" id="GO:0004672">
    <property type="term" value="F:protein kinase activity"/>
    <property type="evidence" value="ECO:0007669"/>
    <property type="project" value="UniProtKB-ARBA"/>
</dbReference>
<protein>
    <submittedName>
        <fullName evidence="4">Hpt domain-containing protein</fullName>
    </submittedName>
</protein>
<organism evidence="4 5">
    <name type="scientific">Hyphococcus flavus</name>
    <dbReference type="NCBI Taxonomy" id="1866326"/>
    <lineage>
        <taxon>Bacteria</taxon>
        <taxon>Pseudomonadati</taxon>
        <taxon>Pseudomonadota</taxon>
        <taxon>Alphaproteobacteria</taxon>
        <taxon>Parvularculales</taxon>
        <taxon>Parvularculaceae</taxon>
        <taxon>Hyphococcus</taxon>
    </lineage>
</organism>
<dbReference type="InterPro" id="IPR008207">
    <property type="entry name" value="Sig_transdc_His_kin_Hpt_dom"/>
</dbReference>
<dbReference type="SMART" id="SM00073">
    <property type="entry name" value="HPT"/>
    <property type="match status" value="1"/>
</dbReference>
<evidence type="ECO:0000313" key="4">
    <source>
        <dbReference type="EMBL" id="WDI32050.1"/>
    </source>
</evidence>
<evidence type="ECO:0000256" key="1">
    <source>
        <dbReference type="ARBA" id="ARBA00023012"/>
    </source>
</evidence>
<sequence length="122" mass="12616">MTEPLKSSPAALQEEQVDGLVAAAGADGAMAILDAFNRSTVELLNAIGENLREGLLDDASRTAHALKGSAANVGAAALAESGTEIEEACKNGDGAVASARLSDAQQRYLTFCEAFKAHLEKR</sequence>
<name>A0AAF0CBX0_9PROT</name>
<gene>
    <name evidence="4" type="ORF">PUV54_02450</name>
</gene>
<evidence type="ECO:0000259" key="3">
    <source>
        <dbReference type="PROSITE" id="PS50894"/>
    </source>
</evidence>
<evidence type="ECO:0000313" key="5">
    <source>
        <dbReference type="Proteomes" id="UP001214043"/>
    </source>
</evidence>
<feature type="domain" description="HPt" evidence="3">
    <location>
        <begin position="25"/>
        <end position="122"/>
    </location>
</feature>
<dbReference type="SUPFAM" id="SSF47226">
    <property type="entry name" value="Histidine-containing phosphotransfer domain, HPT domain"/>
    <property type="match status" value="1"/>
</dbReference>
<dbReference type="Pfam" id="PF01627">
    <property type="entry name" value="Hpt"/>
    <property type="match status" value="1"/>
</dbReference>
<dbReference type="EMBL" id="CP118166">
    <property type="protein sequence ID" value="WDI32050.1"/>
    <property type="molecule type" value="Genomic_DNA"/>
</dbReference>
<reference evidence="4" key="1">
    <citation type="submission" date="2023-02" db="EMBL/GenBank/DDBJ databases">
        <title>Genome sequence of Hyphococcus flavus.</title>
        <authorList>
            <person name="Rong J.-C."/>
            <person name="Zhao Q."/>
            <person name="Yi M."/>
            <person name="Wu J.-Y."/>
        </authorList>
    </citation>
    <scope>NUCLEOTIDE SEQUENCE</scope>
    <source>
        <strain evidence="4">MCCC 1K03223</strain>
    </source>
</reference>
<dbReference type="PROSITE" id="PS50894">
    <property type="entry name" value="HPT"/>
    <property type="match status" value="1"/>
</dbReference>
<feature type="modified residue" description="Phosphohistidine" evidence="2">
    <location>
        <position position="64"/>
    </location>
</feature>
<dbReference type="Proteomes" id="UP001214043">
    <property type="component" value="Chromosome"/>
</dbReference>
<proteinExistence type="predicted"/>
<keyword evidence="5" id="KW-1185">Reference proteome</keyword>
<evidence type="ECO:0000256" key="2">
    <source>
        <dbReference type="PROSITE-ProRule" id="PRU00110"/>
    </source>
</evidence>
<dbReference type="GO" id="GO:0000160">
    <property type="term" value="P:phosphorelay signal transduction system"/>
    <property type="evidence" value="ECO:0007669"/>
    <property type="project" value="UniProtKB-KW"/>
</dbReference>
<accession>A0AAF0CBX0</accession>
<dbReference type="Gene3D" id="1.20.120.160">
    <property type="entry name" value="HPT domain"/>
    <property type="match status" value="1"/>
</dbReference>
<dbReference type="KEGG" id="hfl:PUV54_02450"/>
<dbReference type="InterPro" id="IPR036641">
    <property type="entry name" value="HPT_dom_sf"/>
</dbReference>
<keyword evidence="1" id="KW-0902">Two-component regulatory system</keyword>
<dbReference type="RefSeq" id="WP_274493935.1">
    <property type="nucleotide sequence ID" value="NZ_CP118166.1"/>
</dbReference>